<dbReference type="PROSITE" id="PS50943">
    <property type="entry name" value="HTH_CROC1"/>
    <property type="match status" value="1"/>
</dbReference>
<dbReference type="GO" id="GO:0003677">
    <property type="term" value="F:DNA binding"/>
    <property type="evidence" value="ECO:0007669"/>
    <property type="project" value="InterPro"/>
</dbReference>
<dbReference type="EMBL" id="LBWS01000012">
    <property type="protein sequence ID" value="KKR14984.1"/>
    <property type="molecule type" value="Genomic_DNA"/>
</dbReference>
<dbReference type="Pfam" id="PF13413">
    <property type="entry name" value="HTH_25"/>
    <property type="match status" value="1"/>
</dbReference>
<accession>A0A0G0NFQ6</accession>
<evidence type="ECO:0000313" key="4">
    <source>
        <dbReference type="Proteomes" id="UP000034048"/>
    </source>
</evidence>
<dbReference type="InterPro" id="IPR013783">
    <property type="entry name" value="Ig-like_fold"/>
</dbReference>
<keyword evidence="1" id="KW-0472">Membrane</keyword>
<dbReference type="InterPro" id="IPR010982">
    <property type="entry name" value="Lambda_DNA-bd_dom_sf"/>
</dbReference>
<feature type="domain" description="HTH cro/C1-type" evidence="2">
    <location>
        <begin position="20"/>
        <end position="80"/>
    </location>
</feature>
<dbReference type="Gene3D" id="2.60.40.10">
    <property type="entry name" value="Immunoglobulins"/>
    <property type="match status" value="1"/>
</dbReference>
<evidence type="ECO:0000256" key="1">
    <source>
        <dbReference type="SAM" id="Phobius"/>
    </source>
</evidence>
<keyword evidence="1" id="KW-0812">Transmembrane</keyword>
<dbReference type="Proteomes" id="UP000034048">
    <property type="component" value="Unassembled WGS sequence"/>
</dbReference>
<dbReference type="Gene3D" id="1.10.260.40">
    <property type="entry name" value="lambda repressor-like DNA-binding domains"/>
    <property type="match status" value="1"/>
</dbReference>
<dbReference type="InterPro" id="IPR001387">
    <property type="entry name" value="Cro/C1-type_HTH"/>
</dbReference>
<evidence type="ECO:0000259" key="2">
    <source>
        <dbReference type="PROSITE" id="PS50943"/>
    </source>
</evidence>
<reference evidence="3 4" key="1">
    <citation type="journal article" date="2015" name="Nature">
        <title>rRNA introns, odd ribosomes, and small enigmatic genomes across a large radiation of phyla.</title>
        <authorList>
            <person name="Brown C.T."/>
            <person name="Hug L.A."/>
            <person name="Thomas B.C."/>
            <person name="Sharon I."/>
            <person name="Castelle C.J."/>
            <person name="Singh A."/>
            <person name="Wilkins M.J."/>
            <person name="Williams K.H."/>
            <person name="Banfield J.F."/>
        </authorList>
    </citation>
    <scope>NUCLEOTIDE SEQUENCE [LARGE SCALE GENOMIC DNA]</scope>
</reference>
<proteinExistence type="predicted"/>
<gene>
    <name evidence="3" type="ORF">UT42_C0012G0002</name>
</gene>
<dbReference type="PANTHER" id="PTHR34475:SF1">
    <property type="entry name" value="CYTOSKELETON PROTEIN RODZ"/>
    <property type="match status" value="1"/>
</dbReference>
<dbReference type="InterPro" id="IPR050400">
    <property type="entry name" value="Bact_Cytoskel_RodZ"/>
</dbReference>
<dbReference type="PANTHER" id="PTHR34475">
    <property type="match status" value="1"/>
</dbReference>
<comment type="caution">
    <text evidence="3">The sequence shown here is derived from an EMBL/GenBank/DDBJ whole genome shotgun (WGS) entry which is preliminary data.</text>
</comment>
<organism evidence="3 4">
    <name type="scientific">Candidatus Falkowbacteria bacterium GW2011_GWA2_39_24</name>
    <dbReference type="NCBI Taxonomy" id="1618634"/>
    <lineage>
        <taxon>Bacteria</taxon>
        <taxon>Candidatus Falkowiibacteriota</taxon>
    </lineage>
</organism>
<evidence type="ECO:0000313" key="3">
    <source>
        <dbReference type="EMBL" id="KKR14984.1"/>
    </source>
</evidence>
<feature type="transmembrane region" description="Helical" evidence="1">
    <location>
        <begin position="116"/>
        <end position="137"/>
    </location>
</feature>
<dbReference type="AlphaFoldDB" id="A0A0G0NFQ6"/>
<dbReference type="SUPFAM" id="SSF47413">
    <property type="entry name" value="lambda repressor-like DNA-binding domains"/>
    <property type="match status" value="1"/>
</dbReference>
<protein>
    <submittedName>
        <fullName evidence="3">Putative membrane protein</fullName>
    </submittedName>
</protein>
<dbReference type="Pfam" id="PF09136">
    <property type="entry name" value="Glucodextran_B"/>
    <property type="match status" value="1"/>
</dbReference>
<keyword evidence="1" id="KW-1133">Transmembrane helix</keyword>
<sequence>MPQFNNSAIYLDKETVAEQLRTTRQAKDWKLSAVAKELKISVHYLQALEGNRYEDLPAGVYGLNFLRTYADFLDLDYEKLRSKFLEEKEVYRSGKQNKLFARQIVSGRYFWAVPRMIKGGLVALATLGCLFYLAWLLRGIFLPPHLTVYSPKPDLVTLDSVILVNGQTDPETEVLINNAQTMVDAKGAFAQEINLKEGINTITIVAQRNTSKQTKIVREVLLNVQ</sequence>
<name>A0A0G0NFQ6_9BACT</name>